<gene>
    <name evidence="1" type="ORF">N2K95_09490</name>
</gene>
<proteinExistence type="predicted"/>
<sequence length="51" mass="5684">MPGWRNAATTAWPRYANSPLGEAAEGYRAMDERRTIKALLSLSAVPQVPRR</sequence>
<protein>
    <submittedName>
        <fullName evidence="1">Uncharacterized protein</fullName>
    </submittedName>
</protein>
<evidence type="ECO:0000313" key="1">
    <source>
        <dbReference type="EMBL" id="UWX95930.1"/>
    </source>
</evidence>
<dbReference type="EMBL" id="CP104275">
    <property type="protein sequence ID" value="UWX95930.1"/>
    <property type="molecule type" value="Genomic_DNA"/>
</dbReference>
<dbReference type="RefSeq" id="WP_260651366.1">
    <property type="nucleotide sequence ID" value="NZ_CP104275.1"/>
</dbReference>
<accession>A0ABY5YMC4</accession>
<dbReference type="Proteomes" id="UP001059859">
    <property type="component" value="Chromosome"/>
</dbReference>
<keyword evidence="2" id="KW-1185">Reference proteome</keyword>
<evidence type="ECO:0000313" key="2">
    <source>
        <dbReference type="Proteomes" id="UP001059859"/>
    </source>
</evidence>
<reference evidence="1" key="1">
    <citation type="submission" date="2022-09" db="EMBL/GenBank/DDBJ databases">
        <title>Novel species in genus Arthrobacter.</title>
        <authorList>
            <person name="Liu Y."/>
        </authorList>
    </citation>
    <scope>NUCLEOTIDE SEQUENCE</scope>
    <source>
        <strain evidence="1">Zg-Y815</strain>
    </source>
</reference>
<organism evidence="1 2">
    <name type="scientific">Arthrobacter zhaoxinii</name>
    <dbReference type="NCBI Taxonomy" id="2964616"/>
    <lineage>
        <taxon>Bacteria</taxon>
        <taxon>Bacillati</taxon>
        <taxon>Actinomycetota</taxon>
        <taxon>Actinomycetes</taxon>
        <taxon>Micrococcales</taxon>
        <taxon>Micrococcaceae</taxon>
        <taxon>Arthrobacter</taxon>
    </lineage>
</organism>
<name>A0ABY5YMC4_9MICC</name>